<evidence type="ECO:0000313" key="3">
    <source>
        <dbReference type="Proteomes" id="UP000198582"/>
    </source>
</evidence>
<accession>A0A1H8SPH3</accession>
<dbReference type="STRING" id="394193.SAMN04489732_102220"/>
<evidence type="ECO:0000313" key="2">
    <source>
        <dbReference type="EMBL" id="SEO80541.1"/>
    </source>
</evidence>
<dbReference type="AlphaFoldDB" id="A0A1H8SPH3"/>
<dbReference type="SUPFAM" id="SSF53474">
    <property type="entry name" value="alpha/beta-Hydrolases"/>
    <property type="match status" value="1"/>
</dbReference>
<keyword evidence="3" id="KW-1185">Reference proteome</keyword>
<dbReference type="GO" id="GO:0016787">
    <property type="term" value="F:hydrolase activity"/>
    <property type="evidence" value="ECO:0007669"/>
    <property type="project" value="UniProtKB-KW"/>
</dbReference>
<name>A0A1H8SPH3_9PSEU</name>
<dbReference type="InterPro" id="IPR029058">
    <property type="entry name" value="AB_hydrolase_fold"/>
</dbReference>
<organism evidence="2 3">
    <name type="scientific">Amycolatopsis saalfeldensis</name>
    <dbReference type="NCBI Taxonomy" id="394193"/>
    <lineage>
        <taxon>Bacteria</taxon>
        <taxon>Bacillati</taxon>
        <taxon>Actinomycetota</taxon>
        <taxon>Actinomycetes</taxon>
        <taxon>Pseudonocardiales</taxon>
        <taxon>Pseudonocardiaceae</taxon>
        <taxon>Amycolatopsis</taxon>
    </lineage>
</organism>
<reference evidence="2 3" key="1">
    <citation type="submission" date="2016-10" db="EMBL/GenBank/DDBJ databases">
        <authorList>
            <person name="de Groot N.N."/>
        </authorList>
    </citation>
    <scope>NUCLEOTIDE SEQUENCE [LARGE SCALE GENOMIC DNA]</scope>
    <source>
        <strain evidence="2 3">DSM 44993</strain>
    </source>
</reference>
<protein>
    <submittedName>
        <fullName evidence="2">Epoxide hydrolase N terminus</fullName>
    </submittedName>
</protein>
<dbReference type="EMBL" id="FOEF01000002">
    <property type="protein sequence ID" value="SEO80541.1"/>
    <property type="molecule type" value="Genomic_DNA"/>
</dbReference>
<dbReference type="Gene3D" id="3.40.50.1820">
    <property type="entry name" value="alpha/beta hydrolase"/>
    <property type="match status" value="1"/>
</dbReference>
<dbReference type="Pfam" id="PF06441">
    <property type="entry name" value="EHN"/>
    <property type="match status" value="1"/>
</dbReference>
<feature type="domain" description="Epoxide hydrolase N-terminal" evidence="1">
    <location>
        <begin position="6"/>
        <end position="63"/>
    </location>
</feature>
<dbReference type="InterPro" id="IPR010497">
    <property type="entry name" value="Epoxide_hydro_N"/>
</dbReference>
<dbReference type="RefSeq" id="WP_218156699.1">
    <property type="nucleotide sequence ID" value="NZ_FOEF01000002.1"/>
</dbReference>
<dbReference type="Proteomes" id="UP000198582">
    <property type="component" value="Unassembled WGS sequence"/>
</dbReference>
<sequence length="67" mass="7646">MTFPLEPTPIRVPDAVLDDLRARLASTRPPLDEGNEDWSYGVPASYVGELVAYWRGSYDWRKYATGR</sequence>
<evidence type="ECO:0000259" key="1">
    <source>
        <dbReference type="Pfam" id="PF06441"/>
    </source>
</evidence>
<gene>
    <name evidence="2" type="ORF">SAMN04489732_102220</name>
</gene>
<keyword evidence="2" id="KW-0378">Hydrolase</keyword>
<proteinExistence type="predicted"/>